<keyword evidence="2" id="KW-0805">Transcription regulation</keyword>
<name>A0AB39KX48_9CAUL</name>
<dbReference type="GO" id="GO:0043565">
    <property type="term" value="F:sequence-specific DNA binding"/>
    <property type="evidence" value="ECO:0007669"/>
    <property type="project" value="TreeGrafter"/>
</dbReference>
<dbReference type="Pfam" id="PF00126">
    <property type="entry name" value="HTH_1"/>
    <property type="match status" value="1"/>
</dbReference>
<evidence type="ECO:0000256" key="2">
    <source>
        <dbReference type="ARBA" id="ARBA00023015"/>
    </source>
</evidence>
<dbReference type="Pfam" id="PF03466">
    <property type="entry name" value="LysR_substrate"/>
    <property type="match status" value="1"/>
</dbReference>
<gene>
    <name evidence="6" type="ORF">ABOZ73_05055</name>
</gene>
<evidence type="ECO:0000256" key="3">
    <source>
        <dbReference type="ARBA" id="ARBA00023125"/>
    </source>
</evidence>
<dbReference type="InterPro" id="IPR000847">
    <property type="entry name" value="LysR_HTH_N"/>
</dbReference>
<dbReference type="InterPro" id="IPR036390">
    <property type="entry name" value="WH_DNA-bd_sf"/>
</dbReference>
<dbReference type="PANTHER" id="PTHR30537:SF74">
    <property type="entry name" value="HTH-TYPE TRANSCRIPTIONAL REGULATOR TRPI"/>
    <property type="match status" value="1"/>
</dbReference>
<feature type="domain" description="HTH lysR-type" evidence="5">
    <location>
        <begin position="5"/>
        <end position="62"/>
    </location>
</feature>
<dbReference type="Gene3D" id="1.10.10.10">
    <property type="entry name" value="Winged helix-like DNA-binding domain superfamily/Winged helix DNA-binding domain"/>
    <property type="match status" value="1"/>
</dbReference>
<organism evidence="6">
    <name type="scientific">Caulobacter sp. 73W</name>
    <dbReference type="NCBI Taxonomy" id="3161137"/>
    <lineage>
        <taxon>Bacteria</taxon>
        <taxon>Pseudomonadati</taxon>
        <taxon>Pseudomonadota</taxon>
        <taxon>Alphaproteobacteria</taxon>
        <taxon>Caulobacterales</taxon>
        <taxon>Caulobacteraceae</taxon>
        <taxon>Caulobacter</taxon>
    </lineage>
</organism>
<dbReference type="PANTHER" id="PTHR30537">
    <property type="entry name" value="HTH-TYPE TRANSCRIPTIONAL REGULATOR"/>
    <property type="match status" value="1"/>
</dbReference>
<sequence>MATHVPYNSLRALEAAVRHRSYSRAGRELNVTHGAVSQQIRRLEDELGQTLFIRLGNDMNPTPAAEELAKAVAKSTVLLTNAIEDARFQASLCPLVISIGSSFARRWLAPRMAAISKIEPSLEVRTDDGLANLRSDGVDVAIRFGIGPWTGLESRQIFQDSLAPVCSPAFLERHPLEKPEDLANVPLLRHTGIPWRLWFEAQGLPTPPAALRGLRFDDTSFMLDAAAQGVGVALGRIGFAKDELAAGTLVRPFAGEVDIPTAHHFVWRADSHKLARIEALRDWMLADSATAF</sequence>
<dbReference type="InterPro" id="IPR036388">
    <property type="entry name" value="WH-like_DNA-bd_sf"/>
</dbReference>
<dbReference type="GO" id="GO:0006351">
    <property type="term" value="P:DNA-templated transcription"/>
    <property type="evidence" value="ECO:0007669"/>
    <property type="project" value="TreeGrafter"/>
</dbReference>
<keyword evidence="4" id="KW-0804">Transcription</keyword>
<dbReference type="RefSeq" id="WP_369061231.1">
    <property type="nucleotide sequence ID" value="NZ_CP158375.1"/>
</dbReference>
<evidence type="ECO:0000259" key="5">
    <source>
        <dbReference type="PROSITE" id="PS50931"/>
    </source>
</evidence>
<proteinExistence type="inferred from homology"/>
<accession>A0AB39KX48</accession>
<dbReference type="GO" id="GO:0003700">
    <property type="term" value="F:DNA-binding transcription factor activity"/>
    <property type="evidence" value="ECO:0007669"/>
    <property type="project" value="InterPro"/>
</dbReference>
<dbReference type="AlphaFoldDB" id="A0AB39KX48"/>
<dbReference type="InterPro" id="IPR005119">
    <property type="entry name" value="LysR_subst-bd"/>
</dbReference>
<dbReference type="EMBL" id="CP158375">
    <property type="protein sequence ID" value="XDO97791.1"/>
    <property type="molecule type" value="Genomic_DNA"/>
</dbReference>
<dbReference type="InterPro" id="IPR058163">
    <property type="entry name" value="LysR-type_TF_proteobact-type"/>
</dbReference>
<dbReference type="SUPFAM" id="SSF46785">
    <property type="entry name" value="Winged helix' DNA-binding domain"/>
    <property type="match status" value="1"/>
</dbReference>
<dbReference type="Gene3D" id="3.40.190.10">
    <property type="entry name" value="Periplasmic binding protein-like II"/>
    <property type="match status" value="2"/>
</dbReference>
<dbReference type="CDD" id="cd08432">
    <property type="entry name" value="PBP2_GcdR_TrpI_HvrB_AmpR_like"/>
    <property type="match status" value="1"/>
</dbReference>
<evidence type="ECO:0000313" key="6">
    <source>
        <dbReference type="EMBL" id="XDO97791.1"/>
    </source>
</evidence>
<comment type="similarity">
    <text evidence="1">Belongs to the LysR transcriptional regulatory family.</text>
</comment>
<evidence type="ECO:0000256" key="4">
    <source>
        <dbReference type="ARBA" id="ARBA00023163"/>
    </source>
</evidence>
<dbReference type="SUPFAM" id="SSF53850">
    <property type="entry name" value="Periplasmic binding protein-like II"/>
    <property type="match status" value="1"/>
</dbReference>
<keyword evidence="3" id="KW-0238">DNA-binding</keyword>
<reference evidence="6" key="1">
    <citation type="submission" date="2024-06" db="EMBL/GenBank/DDBJ databases">
        <title>Caulobacter inopinatus, sp. nov.</title>
        <authorList>
            <person name="Donachie S.P."/>
        </authorList>
    </citation>
    <scope>NUCLEOTIDE SEQUENCE</scope>
    <source>
        <strain evidence="6">73W</strain>
    </source>
</reference>
<evidence type="ECO:0000256" key="1">
    <source>
        <dbReference type="ARBA" id="ARBA00009437"/>
    </source>
</evidence>
<dbReference type="PROSITE" id="PS50931">
    <property type="entry name" value="HTH_LYSR"/>
    <property type="match status" value="1"/>
</dbReference>
<protein>
    <submittedName>
        <fullName evidence="6">LysR substrate-binding domain-containing protein</fullName>
    </submittedName>
</protein>
<dbReference type="PRINTS" id="PR00039">
    <property type="entry name" value="HTHLYSR"/>
</dbReference>